<protein>
    <submittedName>
        <fullName evidence="1">Uncharacterized protein</fullName>
    </submittedName>
</protein>
<accession>A0A6A4QJY8</accession>
<keyword evidence="2" id="KW-1185">Reference proteome</keyword>
<sequence>MMNLHALPFDGLSSSYCYLKLCKVFWKNFLVLQKEVLMSIVDMNMMMKMIVMVPV</sequence>
<gene>
    <name evidence="1" type="ORF">Lalb_Chr05g0222861</name>
</gene>
<dbReference type="Proteomes" id="UP000447434">
    <property type="component" value="Chromosome 5"/>
</dbReference>
<dbReference type="AlphaFoldDB" id="A0A6A4QJY8"/>
<dbReference type="EMBL" id="WOCE01000005">
    <property type="protein sequence ID" value="KAE9613952.1"/>
    <property type="molecule type" value="Genomic_DNA"/>
</dbReference>
<name>A0A6A4QJY8_LUPAL</name>
<evidence type="ECO:0000313" key="1">
    <source>
        <dbReference type="EMBL" id="KAE9613952.1"/>
    </source>
</evidence>
<organism evidence="1 2">
    <name type="scientific">Lupinus albus</name>
    <name type="common">White lupine</name>
    <name type="synonym">Lupinus termis</name>
    <dbReference type="NCBI Taxonomy" id="3870"/>
    <lineage>
        <taxon>Eukaryota</taxon>
        <taxon>Viridiplantae</taxon>
        <taxon>Streptophyta</taxon>
        <taxon>Embryophyta</taxon>
        <taxon>Tracheophyta</taxon>
        <taxon>Spermatophyta</taxon>
        <taxon>Magnoliopsida</taxon>
        <taxon>eudicotyledons</taxon>
        <taxon>Gunneridae</taxon>
        <taxon>Pentapetalae</taxon>
        <taxon>rosids</taxon>
        <taxon>fabids</taxon>
        <taxon>Fabales</taxon>
        <taxon>Fabaceae</taxon>
        <taxon>Papilionoideae</taxon>
        <taxon>50 kb inversion clade</taxon>
        <taxon>genistoids sensu lato</taxon>
        <taxon>core genistoids</taxon>
        <taxon>Genisteae</taxon>
        <taxon>Lupinus</taxon>
    </lineage>
</organism>
<reference evidence="2" key="1">
    <citation type="journal article" date="2020" name="Nat. Commun.">
        <title>Genome sequence of the cluster root forming white lupin.</title>
        <authorList>
            <person name="Hufnagel B."/>
            <person name="Marques A."/>
            <person name="Soriano A."/>
            <person name="Marques L."/>
            <person name="Divol F."/>
            <person name="Doumas P."/>
            <person name="Sallet E."/>
            <person name="Mancinotti D."/>
            <person name="Carrere S."/>
            <person name="Marande W."/>
            <person name="Arribat S."/>
            <person name="Keller J."/>
            <person name="Huneau C."/>
            <person name="Blein T."/>
            <person name="Aime D."/>
            <person name="Laguerre M."/>
            <person name="Taylor J."/>
            <person name="Schubert V."/>
            <person name="Nelson M."/>
            <person name="Geu-Flores F."/>
            <person name="Crespi M."/>
            <person name="Gallardo-Guerrero K."/>
            <person name="Delaux P.-M."/>
            <person name="Salse J."/>
            <person name="Berges H."/>
            <person name="Guyot R."/>
            <person name="Gouzy J."/>
            <person name="Peret B."/>
        </authorList>
    </citation>
    <scope>NUCLEOTIDE SEQUENCE [LARGE SCALE GENOMIC DNA]</scope>
    <source>
        <strain evidence="2">cv. Amiga</strain>
    </source>
</reference>
<evidence type="ECO:0000313" key="2">
    <source>
        <dbReference type="Proteomes" id="UP000447434"/>
    </source>
</evidence>
<proteinExistence type="predicted"/>
<comment type="caution">
    <text evidence="1">The sequence shown here is derived from an EMBL/GenBank/DDBJ whole genome shotgun (WGS) entry which is preliminary data.</text>
</comment>